<dbReference type="Gene3D" id="3.80.10.10">
    <property type="entry name" value="Ribonuclease Inhibitor"/>
    <property type="match status" value="1"/>
</dbReference>
<evidence type="ECO:0000313" key="3">
    <source>
        <dbReference type="Proteomes" id="UP000036987"/>
    </source>
</evidence>
<dbReference type="InterPro" id="IPR057207">
    <property type="entry name" value="FBXL15_LRR"/>
</dbReference>
<dbReference type="CDD" id="cd22161">
    <property type="entry name" value="F-box_AtSKP2-like"/>
    <property type="match status" value="1"/>
</dbReference>
<dbReference type="InterPro" id="IPR032675">
    <property type="entry name" value="LRR_dom_sf"/>
</dbReference>
<feature type="domain" description="F-box/LRR-repeat protein 15-like leucin rich repeat" evidence="1">
    <location>
        <begin position="49"/>
        <end position="259"/>
    </location>
</feature>
<dbReference type="InterPro" id="IPR006553">
    <property type="entry name" value="Leu-rich_rpt_Cys-con_subtyp"/>
</dbReference>
<evidence type="ECO:0000313" key="2">
    <source>
        <dbReference type="EMBL" id="KMZ64378.1"/>
    </source>
</evidence>
<dbReference type="SMART" id="SM00367">
    <property type="entry name" value="LRR_CC"/>
    <property type="match status" value="8"/>
</dbReference>
<proteinExistence type="predicted"/>
<gene>
    <name evidence="2" type="ORF">ZOSMA_373G00260</name>
</gene>
<dbReference type="GO" id="GO:0019005">
    <property type="term" value="C:SCF ubiquitin ligase complex"/>
    <property type="evidence" value="ECO:0000318"/>
    <property type="project" value="GO_Central"/>
</dbReference>
<accession>A0A0K9P5U1</accession>
<protein>
    <submittedName>
        <fullName evidence="2">F-box protein SKP2A</fullName>
    </submittedName>
</protein>
<dbReference type="InterPro" id="IPR036047">
    <property type="entry name" value="F-box-like_dom_sf"/>
</dbReference>
<reference evidence="3" key="1">
    <citation type="journal article" date="2016" name="Nature">
        <title>The genome of the seagrass Zostera marina reveals angiosperm adaptation to the sea.</title>
        <authorList>
            <person name="Olsen J.L."/>
            <person name="Rouze P."/>
            <person name="Verhelst B."/>
            <person name="Lin Y.-C."/>
            <person name="Bayer T."/>
            <person name="Collen J."/>
            <person name="Dattolo E."/>
            <person name="De Paoli E."/>
            <person name="Dittami S."/>
            <person name="Maumus F."/>
            <person name="Michel G."/>
            <person name="Kersting A."/>
            <person name="Lauritano C."/>
            <person name="Lohaus R."/>
            <person name="Toepel M."/>
            <person name="Tonon T."/>
            <person name="Vanneste K."/>
            <person name="Amirebrahimi M."/>
            <person name="Brakel J."/>
            <person name="Bostroem C."/>
            <person name="Chovatia M."/>
            <person name="Grimwood J."/>
            <person name="Jenkins J.W."/>
            <person name="Jueterbock A."/>
            <person name="Mraz A."/>
            <person name="Stam W.T."/>
            <person name="Tice H."/>
            <person name="Bornberg-Bauer E."/>
            <person name="Green P.J."/>
            <person name="Pearson G.A."/>
            <person name="Procaccini G."/>
            <person name="Duarte C.M."/>
            <person name="Schmutz J."/>
            <person name="Reusch T.B.H."/>
            <person name="Van de Peer Y."/>
        </authorList>
    </citation>
    <scope>NUCLEOTIDE SEQUENCE [LARGE SCALE GENOMIC DNA]</scope>
    <source>
        <strain evidence="3">cv. Finnish</strain>
    </source>
</reference>
<dbReference type="AlphaFoldDB" id="A0A0K9P5U1"/>
<dbReference type="Proteomes" id="UP000036987">
    <property type="component" value="Unassembled WGS sequence"/>
</dbReference>
<dbReference type="Pfam" id="PF25372">
    <property type="entry name" value="DUF7885"/>
    <property type="match status" value="1"/>
</dbReference>
<comment type="caution">
    <text evidence="2">The sequence shown here is derived from an EMBL/GenBank/DDBJ whole genome shotgun (WGS) entry which is preliminary data.</text>
</comment>
<dbReference type="OMA" id="TIANSCH"/>
<dbReference type="GO" id="GO:0031146">
    <property type="term" value="P:SCF-dependent proteasomal ubiquitin-dependent protein catabolic process"/>
    <property type="evidence" value="ECO:0000318"/>
    <property type="project" value="GO_Central"/>
</dbReference>
<name>A0A0K9P5U1_ZOSMR</name>
<keyword evidence="3" id="KW-1185">Reference proteome</keyword>
<dbReference type="OrthoDB" id="423607at2759"/>
<dbReference type="SUPFAM" id="SSF52047">
    <property type="entry name" value="RNI-like"/>
    <property type="match status" value="1"/>
</dbReference>
<dbReference type="EMBL" id="LFYR01001161">
    <property type="protein sequence ID" value="KMZ64378.1"/>
    <property type="molecule type" value="Genomic_DNA"/>
</dbReference>
<dbReference type="PANTHER" id="PTHR13318">
    <property type="entry name" value="PARTNER OF PAIRED, ISOFORM B-RELATED"/>
    <property type="match status" value="1"/>
</dbReference>
<dbReference type="SUPFAM" id="SSF81383">
    <property type="entry name" value="F-box domain"/>
    <property type="match status" value="1"/>
</dbReference>
<sequence length="341" mass="36761">MPRQITGGGRGWKDLPAELIQSILVFSDEKAAITVSGVCTDWRIAVTSTTTHLSLSWCKNHMNDLLITISQSFIHLKVLSLRQTKPQLEDTGVEAVALNCHDLQELDISKSINLTDRSLLALAHGCPKLSKLVVSGCTTFTDSSLAYLTGVCTGMRHLNLCGCGRAVTDRALRAIARNCPELQVLNIGWCEEVSDQGVTSLAIGCPDLRSLDLCACVLITDESVVALANGCRRLKSLDLYYCRNITDRAMYCLANSGGRCRMKRSVVCRCNGCCCDEEEGLESLNISQCTALTPPAVQAVCDSFPALHTCSDRHSLSISGCLSLASVHCACSGEANHGRGF</sequence>
<dbReference type="STRING" id="29655.A0A0K9P5U1"/>
<evidence type="ECO:0000259" key="1">
    <source>
        <dbReference type="Pfam" id="PF25372"/>
    </source>
</evidence>
<dbReference type="PANTHER" id="PTHR13318:SF241">
    <property type="entry name" value="(WILD MALAYSIAN BANANA) HYPOTHETICAL PROTEIN"/>
    <property type="match status" value="1"/>
</dbReference>
<organism evidence="2 3">
    <name type="scientific">Zostera marina</name>
    <name type="common">Eelgrass</name>
    <dbReference type="NCBI Taxonomy" id="29655"/>
    <lineage>
        <taxon>Eukaryota</taxon>
        <taxon>Viridiplantae</taxon>
        <taxon>Streptophyta</taxon>
        <taxon>Embryophyta</taxon>
        <taxon>Tracheophyta</taxon>
        <taxon>Spermatophyta</taxon>
        <taxon>Magnoliopsida</taxon>
        <taxon>Liliopsida</taxon>
        <taxon>Zosteraceae</taxon>
        <taxon>Zostera</taxon>
    </lineage>
</organism>